<dbReference type="RefSeq" id="WP_161815899.1">
    <property type="nucleotide sequence ID" value="NZ_BLJN01000008.1"/>
</dbReference>
<keyword evidence="1" id="KW-0472">Membrane</keyword>
<accession>A0A829YM90</accession>
<evidence type="ECO:0000313" key="3">
    <source>
        <dbReference type="Proteomes" id="UP000445000"/>
    </source>
</evidence>
<keyword evidence="3" id="KW-1185">Reference proteome</keyword>
<proteinExistence type="predicted"/>
<dbReference type="AlphaFoldDB" id="A0A829YM90"/>
<comment type="caution">
    <text evidence="2">The sequence shown here is derived from an EMBL/GenBank/DDBJ whole genome shotgun (WGS) entry which is preliminary data.</text>
</comment>
<feature type="transmembrane region" description="Helical" evidence="1">
    <location>
        <begin position="43"/>
        <end position="65"/>
    </location>
</feature>
<evidence type="ECO:0000313" key="2">
    <source>
        <dbReference type="EMBL" id="GFE84309.1"/>
    </source>
</evidence>
<name>A0A829YM90_9GAMM</name>
<gene>
    <name evidence="2" type="ORF">GCM10011487_63090</name>
</gene>
<reference evidence="3" key="1">
    <citation type="submission" date="2020-01" db="EMBL/GenBank/DDBJ databases">
        <title>'Steroidobacter agaridevorans' sp. nov., agar-degrading bacteria isolated from rhizosphere soils.</title>
        <authorList>
            <person name="Ikenaga M."/>
            <person name="Kataoka M."/>
            <person name="Murouchi A."/>
            <person name="Katsuragi S."/>
            <person name="Sakai M."/>
        </authorList>
    </citation>
    <scope>NUCLEOTIDE SEQUENCE [LARGE SCALE GENOMIC DNA]</scope>
    <source>
        <strain evidence="3">YU21-B</strain>
    </source>
</reference>
<evidence type="ECO:0008006" key="4">
    <source>
        <dbReference type="Google" id="ProtNLM"/>
    </source>
</evidence>
<sequence length="96" mass="10371">MSRVVFYFTVALAALVALFVSAMNVGRVDVELAFLRIATPLGLALVVAFVAGLVAGLIWRVYWVAELLNERGRLRRALRLAEQRARAAAATGENAG</sequence>
<keyword evidence="1" id="KW-1133">Transmembrane helix</keyword>
<evidence type="ECO:0000256" key="1">
    <source>
        <dbReference type="SAM" id="Phobius"/>
    </source>
</evidence>
<dbReference type="Proteomes" id="UP000445000">
    <property type="component" value="Unassembled WGS sequence"/>
</dbReference>
<organism evidence="2 3">
    <name type="scientific">Steroidobacter agaridevorans</name>
    <dbReference type="NCBI Taxonomy" id="2695856"/>
    <lineage>
        <taxon>Bacteria</taxon>
        <taxon>Pseudomonadati</taxon>
        <taxon>Pseudomonadota</taxon>
        <taxon>Gammaproteobacteria</taxon>
        <taxon>Steroidobacterales</taxon>
        <taxon>Steroidobacteraceae</taxon>
        <taxon>Steroidobacter</taxon>
    </lineage>
</organism>
<dbReference type="EMBL" id="BLJN01000008">
    <property type="protein sequence ID" value="GFE84309.1"/>
    <property type="molecule type" value="Genomic_DNA"/>
</dbReference>
<protein>
    <recommendedName>
        <fullName evidence="4">Lipopolysaccharide assembly protein A domain-containing protein</fullName>
    </recommendedName>
</protein>
<keyword evidence="1" id="KW-0812">Transmembrane</keyword>